<organism evidence="2 3">
    <name type="scientific">Fragilariopsis cylindrus CCMP1102</name>
    <dbReference type="NCBI Taxonomy" id="635003"/>
    <lineage>
        <taxon>Eukaryota</taxon>
        <taxon>Sar</taxon>
        <taxon>Stramenopiles</taxon>
        <taxon>Ochrophyta</taxon>
        <taxon>Bacillariophyta</taxon>
        <taxon>Bacillariophyceae</taxon>
        <taxon>Bacillariophycidae</taxon>
        <taxon>Bacillariales</taxon>
        <taxon>Bacillariaceae</taxon>
        <taxon>Fragilariopsis</taxon>
    </lineage>
</organism>
<feature type="domain" description="Uroporphyrinogen decarboxylase (URO-D)" evidence="1">
    <location>
        <begin position="84"/>
        <end position="139"/>
    </location>
</feature>
<gene>
    <name evidence="2" type="ORF">FRACYDRAFT_255808</name>
</gene>
<dbReference type="InParanoid" id="A0A1E7EJV5"/>
<dbReference type="InterPro" id="IPR000257">
    <property type="entry name" value="Uroporphyrinogen_deCOase"/>
</dbReference>
<dbReference type="Proteomes" id="UP000095751">
    <property type="component" value="Unassembled WGS sequence"/>
</dbReference>
<sequence>MKIFVYTSLIIGCVVSPLPSWGFSPYLQQSSITSRLGAKSAASAEEDLEMTRQVLHQHFASNDDADDVVDQAVKKVYTSPSRPENDLMIRAAFGETVEKTPIWLFRQAGRHLPEYHAYKEETGRNFVELLKYPEQLSAAAAASGVGFLSSSPDLRLAAAATGGDFFNPGGGFFLVSATLAFLARRRFDDDGNDDDVDTAETGGLLVDDGTEAGNGVVLVLVLVLRFLDLVVGPATALLAVAATLPRVNVGATFVPTDETGIVLIAAVN</sequence>
<accession>A0A1E7EJV5</accession>
<dbReference type="GO" id="GO:0006779">
    <property type="term" value="P:porphyrin-containing compound biosynthetic process"/>
    <property type="evidence" value="ECO:0007669"/>
    <property type="project" value="InterPro"/>
</dbReference>
<dbReference type="AlphaFoldDB" id="A0A1E7EJV5"/>
<proteinExistence type="predicted"/>
<evidence type="ECO:0000259" key="1">
    <source>
        <dbReference type="Pfam" id="PF01208"/>
    </source>
</evidence>
<evidence type="ECO:0000313" key="2">
    <source>
        <dbReference type="EMBL" id="OEU06195.1"/>
    </source>
</evidence>
<dbReference type="SUPFAM" id="SSF51726">
    <property type="entry name" value="UROD/MetE-like"/>
    <property type="match status" value="1"/>
</dbReference>
<keyword evidence="3" id="KW-1185">Reference proteome</keyword>
<dbReference type="OrthoDB" id="339900at2759"/>
<evidence type="ECO:0000313" key="3">
    <source>
        <dbReference type="Proteomes" id="UP000095751"/>
    </source>
</evidence>
<dbReference type="Pfam" id="PF01208">
    <property type="entry name" value="URO-D"/>
    <property type="match status" value="1"/>
</dbReference>
<dbReference type="InterPro" id="IPR038071">
    <property type="entry name" value="UROD/MetE-like_sf"/>
</dbReference>
<dbReference type="EMBL" id="KV784421">
    <property type="protein sequence ID" value="OEU06195.1"/>
    <property type="molecule type" value="Genomic_DNA"/>
</dbReference>
<reference evidence="2 3" key="1">
    <citation type="submission" date="2016-09" db="EMBL/GenBank/DDBJ databases">
        <title>Extensive genetic diversity and differential bi-allelic expression allows diatom success in the polar Southern Ocean.</title>
        <authorList>
            <consortium name="DOE Joint Genome Institute"/>
            <person name="Mock T."/>
            <person name="Otillar R.P."/>
            <person name="Strauss J."/>
            <person name="Dupont C."/>
            <person name="Frickenhaus S."/>
            <person name="Maumus F."/>
            <person name="Mcmullan M."/>
            <person name="Sanges R."/>
            <person name="Schmutz J."/>
            <person name="Toseland A."/>
            <person name="Valas R."/>
            <person name="Veluchamy A."/>
            <person name="Ward B.J."/>
            <person name="Allen A."/>
            <person name="Barry K."/>
            <person name="Falciatore A."/>
            <person name="Ferrante M."/>
            <person name="Fortunato A.E."/>
            <person name="Gloeckner G."/>
            <person name="Gruber A."/>
            <person name="Hipkin R."/>
            <person name="Janech M."/>
            <person name="Kroth P."/>
            <person name="Leese F."/>
            <person name="Lindquist E."/>
            <person name="Lyon B.R."/>
            <person name="Martin J."/>
            <person name="Mayer C."/>
            <person name="Parker M."/>
            <person name="Quesneville H."/>
            <person name="Raymond J."/>
            <person name="Uhlig C."/>
            <person name="Valentin K.U."/>
            <person name="Worden A.Z."/>
            <person name="Armbrust E.V."/>
            <person name="Bowler C."/>
            <person name="Green B."/>
            <person name="Moulton V."/>
            <person name="Van Oosterhout C."/>
            <person name="Grigoriev I."/>
        </authorList>
    </citation>
    <scope>NUCLEOTIDE SEQUENCE [LARGE SCALE GENOMIC DNA]</scope>
    <source>
        <strain evidence="2 3">CCMP1102</strain>
    </source>
</reference>
<dbReference type="GO" id="GO:0004853">
    <property type="term" value="F:uroporphyrinogen decarboxylase activity"/>
    <property type="evidence" value="ECO:0007669"/>
    <property type="project" value="InterPro"/>
</dbReference>
<protein>
    <recommendedName>
        <fullName evidence="1">Uroporphyrinogen decarboxylase (URO-D) domain-containing protein</fullName>
    </recommendedName>
</protein>
<dbReference type="KEGG" id="fcy:FRACYDRAFT_255808"/>
<dbReference type="Gene3D" id="3.20.20.210">
    <property type="match status" value="1"/>
</dbReference>
<name>A0A1E7EJV5_9STRA</name>